<feature type="region of interest" description="Disordered" evidence="2">
    <location>
        <begin position="320"/>
        <end position="359"/>
    </location>
</feature>
<keyword evidence="3" id="KW-0472">Membrane</keyword>
<dbReference type="GO" id="GO:0043386">
    <property type="term" value="P:mycotoxin biosynthetic process"/>
    <property type="evidence" value="ECO:0007669"/>
    <property type="project" value="InterPro"/>
</dbReference>
<proteinExistence type="inferred from homology"/>
<evidence type="ECO:0000256" key="2">
    <source>
        <dbReference type="SAM" id="MobiDB-lite"/>
    </source>
</evidence>
<dbReference type="Gene3D" id="3.90.210.10">
    <property type="entry name" value="Heat-Labile Enterotoxin, subunit A"/>
    <property type="match status" value="1"/>
</dbReference>
<dbReference type="PANTHER" id="PTHR33365">
    <property type="entry name" value="YALI0B05434P"/>
    <property type="match status" value="1"/>
</dbReference>
<name>A0A2C5YXL3_9HYPO</name>
<dbReference type="InterPro" id="IPR021765">
    <property type="entry name" value="UstYa-like"/>
</dbReference>
<dbReference type="AlphaFoldDB" id="A0A2C5YXL3"/>
<feature type="compositionally biased region" description="Basic residues" evidence="2">
    <location>
        <begin position="320"/>
        <end position="338"/>
    </location>
</feature>
<keyword evidence="5" id="KW-1185">Reference proteome</keyword>
<evidence type="ECO:0000313" key="5">
    <source>
        <dbReference type="Proteomes" id="UP000226431"/>
    </source>
</evidence>
<dbReference type="OrthoDB" id="3687641at2759"/>
<sequence>MESSESLLGQYEGREKQRRRWYQHWSVAVVVLVVYSAVLVGVGGFFGSRADSILTYTPAQEAIKFHKVHFDGSLGLRSPYTGEPRPETEAAWSRLFRHYNLRFTADEMRRMNRTALELRNGGGFYGQLSAYHHLHCLKMLRQVLWHDAYNVSIKAMRGHADHCIDDIRQSLMCHADLSVVTFDWLPGRRRPWPDFRLEQTCVDWGALDGWAAERSFSIFDQKTLVHPELGISFPKVNVSATKMKALAAISILLAGAASQRPPRAFQREAPGSEELSRYETGVRGFEYEFLRRPSLGRARDEIVLFLQGQKPMYMKYRMRGKTAKMRKHKKTKKMGKHKDRPDGKAMNHTGHAQQPHSKLQDEGVTDIVYRGDHRSPWELRVLGGIPPDFKGPITKASFSLQSHHLADGYWGNFSSAYASTSPDFGSAAMTAAGGAAGSSGWVYKIQATPNMINLAASVPDTFFLFEAEFPALGGEPGV</sequence>
<comment type="similarity">
    <text evidence="1">Belongs to the ustYa family.</text>
</comment>
<evidence type="ECO:0000256" key="3">
    <source>
        <dbReference type="SAM" id="Phobius"/>
    </source>
</evidence>
<accession>A0A2C5YXL3</accession>
<keyword evidence="3" id="KW-0812">Transmembrane</keyword>
<keyword evidence="3" id="KW-1133">Transmembrane helix</keyword>
<organism evidence="4 5">
    <name type="scientific">Ophiocordyceps camponoti-rufipedis</name>
    <dbReference type="NCBI Taxonomy" id="2004952"/>
    <lineage>
        <taxon>Eukaryota</taxon>
        <taxon>Fungi</taxon>
        <taxon>Dikarya</taxon>
        <taxon>Ascomycota</taxon>
        <taxon>Pezizomycotina</taxon>
        <taxon>Sordariomycetes</taxon>
        <taxon>Hypocreomycetidae</taxon>
        <taxon>Hypocreales</taxon>
        <taxon>Ophiocordycipitaceae</taxon>
        <taxon>Ophiocordyceps</taxon>
    </lineage>
</organism>
<dbReference type="EMBL" id="NJES01000416">
    <property type="protein sequence ID" value="PHH72496.1"/>
    <property type="molecule type" value="Genomic_DNA"/>
</dbReference>
<comment type="caution">
    <text evidence="4">The sequence shown here is derived from an EMBL/GenBank/DDBJ whole genome shotgun (WGS) entry which is preliminary data.</text>
</comment>
<feature type="transmembrane region" description="Helical" evidence="3">
    <location>
        <begin position="21"/>
        <end position="46"/>
    </location>
</feature>
<protein>
    <submittedName>
        <fullName evidence="4">Uncharacterized protein</fullName>
    </submittedName>
</protein>
<gene>
    <name evidence="4" type="ORF">CDD80_4502</name>
</gene>
<reference evidence="4 5" key="1">
    <citation type="submission" date="2017-06" db="EMBL/GenBank/DDBJ databases">
        <title>Ant-infecting Ophiocordyceps genomes reveal a high diversity of potential behavioral manipulation genes and a possible major role for enterotoxins.</title>
        <authorList>
            <person name="De Bekker C."/>
            <person name="Evans H.C."/>
            <person name="Brachmann A."/>
            <person name="Hughes D.P."/>
        </authorList>
    </citation>
    <scope>NUCLEOTIDE SEQUENCE [LARGE SCALE GENOMIC DNA]</scope>
    <source>
        <strain evidence="4 5">Map16</strain>
    </source>
</reference>
<evidence type="ECO:0000256" key="1">
    <source>
        <dbReference type="ARBA" id="ARBA00035112"/>
    </source>
</evidence>
<evidence type="ECO:0000313" key="4">
    <source>
        <dbReference type="EMBL" id="PHH72496.1"/>
    </source>
</evidence>
<dbReference type="SUPFAM" id="SSF56399">
    <property type="entry name" value="ADP-ribosylation"/>
    <property type="match status" value="1"/>
</dbReference>
<dbReference type="Proteomes" id="UP000226431">
    <property type="component" value="Unassembled WGS sequence"/>
</dbReference>
<dbReference type="PANTHER" id="PTHR33365:SF7">
    <property type="entry name" value="TAT PATHWAY SIGNAL SEQUENCE"/>
    <property type="match status" value="1"/>
</dbReference>
<dbReference type="Pfam" id="PF11807">
    <property type="entry name" value="UstYa"/>
    <property type="match status" value="1"/>
</dbReference>